<dbReference type="OrthoDB" id="1493123at2"/>
<evidence type="ECO:0000313" key="1">
    <source>
        <dbReference type="EMBL" id="AHG90236.1"/>
    </source>
</evidence>
<dbReference type="STRING" id="861299.J421_2699"/>
<proteinExistence type="predicted"/>
<organism evidence="1 2">
    <name type="scientific">Gemmatirosa kalamazoonensis</name>
    <dbReference type="NCBI Taxonomy" id="861299"/>
    <lineage>
        <taxon>Bacteria</taxon>
        <taxon>Pseudomonadati</taxon>
        <taxon>Gemmatimonadota</taxon>
        <taxon>Gemmatimonadia</taxon>
        <taxon>Gemmatimonadales</taxon>
        <taxon>Gemmatimonadaceae</taxon>
        <taxon>Gemmatirosa</taxon>
    </lineage>
</organism>
<dbReference type="AlphaFoldDB" id="W0RHJ7"/>
<accession>W0RHJ7</accession>
<protein>
    <recommendedName>
        <fullName evidence="3">WYL domain-containing protein</fullName>
    </recommendedName>
</protein>
<evidence type="ECO:0008006" key="3">
    <source>
        <dbReference type="Google" id="ProtNLM"/>
    </source>
</evidence>
<dbReference type="InParanoid" id="W0RHJ7"/>
<dbReference type="KEGG" id="gba:J421_2699"/>
<sequence length="99" mass="11073">MNIAICDAIRARRLLRFSYGGYERIVEPHYYGVNTAGHEAVSGWLVGGWSASEPEPGWRMFLVDAMSDVAATADSFEGPREGYNANDPHFVRVYCQLET</sequence>
<name>W0RHJ7_9BACT</name>
<evidence type="ECO:0000313" key="2">
    <source>
        <dbReference type="Proteomes" id="UP000019151"/>
    </source>
</evidence>
<keyword evidence="2" id="KW-1185">Reference proteome</keyword>
<dbReference type="PROSITE" id="PS52050">
    <property type="entry name" value="WYL"/>
    <property type="match status" value="1"/>
</dbReference>
<dbReference type="EMBL" id="CP007128">
    <property type="protein sequence ID" value="AHG90236.1"/>
    <property type="molecule type" value="Genomic_DNA"/>
</dbReference>
<dbReference type="eggNOG" id="COG2378">
    <property type="taxonomic scope" value="Bacteria"/>
</dbReference>
<dbReference type="Proteomes" id="UP000019151">
    <property type="component" value="Chromosome"/>
</dbReference>
<reference evidence="1 2" key="1">
    <citation type="journal article" date="2014" name="Genome Announc.">
        <title>Genome Sequence and Methylome of Soil Bacterium Gemmatirosa kalamazoonensis KBS708T, a Member of the Rarely Cultivated Gemmatimonadetes Phylum.</title>
        <authorList>
            <person name="Debruyn J.M."/>
            <person name="Radosevich M."/>
            <person name="Wommack K.E."/>
            <person name="Polson S.W."/>
            <person name="Hauser L.J."/>
            <person name="Fawaz M.N."/>
            <person name="Korlach J."/>
            <person name="Tsai Y.C."/>
        </authorList>
    </citation>
    <scope>NUCLEOTIDE SEQUENCE [LARGE SCALE GENOMIC DNA]</scope>
    <source>
        <strain evidence="1 2">KBS708</strain>
    </source>
</reference>
<dbReference type="RefSeq" id="WP_025411706.1">
    <property type="nucleotide sequence ID" value="NZ_CP007128.1"/>
</dbReference>
<gene>
    <name evidence="1" type="ORF">J421_2699</name>
</gene>
<dbReference type="HOGENOM" id="CLU_152989_0_1_0"/>